<accession>A0A0R2DUJ8</accession>
<dbReference type="Gene3D" id="1.10.1660.10">
    <property type="match status" value="1"/>
</dbReference>
<dbReference type="OrthoDB" id="9806513at2"/>
<dbReference type="RefSeq" id="WP_056975179.1">
    <property type="nucleotide sequence ID" value="NZ_AYZL01000020.1"/>
</dbReference>
<gene>
    <name evidence="6" type="ORF">FC86_GL000981</name>
</gene>
<protein>
    <recommendedName>
        <fullName evidence="5">HTH merR-type domain-containing protein</fullName>
    </recommendedName>
</protein>
<dbReference type="PANTHER" id="PTHR30204">
    <property type="entry name" value="REDOX-CYCLING DRUG-SENSING TRANSCRIPTIONAL ACTIVATOR SOXR"/>
    <property type="match status" value="1"/>
</dbReference>
<sequence length="114" mass="13568">MDEIKQRKSQPLLKISIVMELTGLTARQIRYYEDQKLINVYRTKGKQRLYSLNQVDILLIIKQHLSDGFNIEDIRAYFDSQKRQKKAVNDKQARRLLFDEMMNNSPFGSSNQHY</sequence>
<dbReference type="SUPFAM" id="SSF46955">
    <property type="entry name" value="Putative DNA-binding domain"/>
    <property type="match status" value="1"/>
</dbReference>
<dbReference type="InterPro" id="IPR000551">
    <property type="entry name" value="MerR-type_HTH_dom"/>
</dbReference>
<dbReference type="GO" id="GO:0003677">
    <property type="term" value="F:DNA binding"/>
    <property type="evidence" value="ECO:0007669"/>
    <property type="project" value="UniProtKB-KW"/>
</dbReference>
<evidence type="ECO:0000256" key="4">
    <source>
        <dbReference type="ARBA" id="ARBA00023163"/>
    </source>
</evidence>
<dbReference type="PATRIC" id="fig|1423744.4.peg.1007"/>
<dbReference type="InterPro" id="IPR009061">
    <property type="entry name" value="DNA-bd_dom_put_sf"/>
</dbReference>
<dbReference type="AlphaFoldDB" id="A0A0R2DUJ8"/>
<dbReference type="EMBL" id="AYZL01000020">
    <property type="protein sequence ID" value="KRN03869.1"/>
    <property type="molecule type" value="Genomic_DNA"/>
</dbReference>
<keyword evidence="1" id="KW-0678">Repressor</keyword>
<organism evidence="6 7">
    <name type="scientific">Holzapfeliella floricola DSM 23037 = JCM 16512</name>
    <dbReference type="NCBI Taxonomy" id="1423744"/>
    <lineage>
        <taxon>Bacteria</taxon>
        <taxon>Bacillati</taxon>
        <taxon>Bacillota</taxon>
        <taxon>Bacilli</taxon>
        <taxon>Lactobacillales</taxon>
        <taxon>Lactobacillaceae</taxon>
        <taxon>Holzapfeliella</taxon>
    </lineage>
</organism>
<evidence type="ECO:0000313" key="7">
    <source>
        <dbReference type="Proteomes" id="UP000051378"/>
    </source>
</evidence>
<keyword evidence="4" id="KW-0804">Transcription</keyword>
<evidence type="ECO:0000256" key="3">
    <source>
        <dbReference type="ARBA" id="ARBA00023125"/>
    </source>
</evidence>
<dbReference type="PROSITE" id="PS50937">
    <property type="entry name" value="HTH_MERR_2"/>
    <property type="match status" value="1"/>
</dbReference>
<dbReference type="PANTHER" id="PTHR30204:SF65">
    <property type="entry name" value="HTH-TYPE TRANSCRIPTIONAL REGULATOR TNRA"/>
    <property type="match status" value="1"/>
</dbReference>
<reference evidence="6 7" key="1">
    <citation type="journal article" date="2015" name="Genome Announc.">
        <title>Expanding the biotechnology potential of lactobacilli through comparative genomics of 213 strains and associated genera.</title>
        <authorList>
            <person name="Sun Z."/>
            <person name="Harris H.M."/>
            <person name="McCann A."/>
            <person name="Guo C."/>
            <person name="Argimon S."/>
            <person name="Zhang W."/>
            <person name="Yang X."/>
            <person name="Jeffery I.B."/>
            <person name="Cooney J.C."/>
            <person name="Kagawa T.F."/>
            <person name="Liu W."/>
            <person name="Song Y."/>
            <person name="Salvetti E."/>
            <person name="Wrobel A."/>
            <person name="Rasinkangas P."/>
            <person name="Parkhill J."/>
            <person name="Rea M.C."/>
            <person name="O'Sullivan O."/>
            <person name="Ritari J."/>
            <person name="Douillard F.P."/>
            <person name="Paul Ross R."/>
            <person name="Yang R."/>
            <person name="Briner A.E."/>
            <person name="Felis G.E."/>
            <person name="de Vos W.M."/>
            <person name="Barrangou R."/>
            <person name="Klaenhammer T.R."/>
            <person name="Caufield P.W."/>
            <person name="Cui Y."/>
            <person name="Zhang H."/>
            <person name="O'Toole P.W."/>
        </authorList>
    </citation>
    <scope>NUCLEOTIDE SEQUENCE [LARGE SCALE GENOMIC DNA]</scope>
    <source>
        <strain evidence="6 7">DSM 23037</strain>
    </source>
</reference>
<evidence type="ECO:0000256" key="2">
    <source>
        <dbReference type="ARBA" id="ARBA00023015"/>
    </source>
</evidence>
<proteinExistence type="predicted"/>
<dbReference type="Pfam" id="PF13411">
    <property type="entry name" value="MerR_1"/>
    <property type="match status" value="1"/>
</dbReference>
<dbReference type="InterPro" id="IPR047057">
    <property type="entry name" value="MerR_fam"/>
</dbReference>
<keyword evidence="3" id="KW-0238">DNA-binding</keyword>
<evidence type="ECO:0000259" key="5">
    <source>
        <dbReference type="PROSITE" id="PS50937"/>
    </source>
</evidence>
<dbReference type="SMART" id="SM00422">
    <property type="entry name" value="HTH_MERR"/>
    <property type="match status" value="1"/>
</dbReference>
<dbReference type="STRING" id="1423744.FC86_GL000981"/>
<name>A0A0R2DUJ8_9LACO</name>
<keyword evidence="7" id="KW-1185">Reference proteome</keyword>
<comment type="caution">
    <text evidence="6">The sequence shown here is derived from an EMBL/GenBank/DDBJ whole genome shotgun (WGS) entry which is preliminary data.</text>
</comment>
<feature type="domain" description="HTH merR-type" evidence="5">
    <location>
        <begin position="12"/>
        <end position="80"/>
    </location>
</feature>
<dbReference type="Proteomes" id="UP000051378">
    <property type="component" value="Unassembled WGS sequence"/>
</dbReference>
<evidence type="ECO:0000313" key="6">
    <source>
        <dbReference type="EMBL" id="KRN03869.1"/>
    </source>
</evidence>
<evidence type="ECO:0000256" key="1">
    <source>
        <dbReference type="ARBA" id="ARBA00022491"/>
    </source>
</evidence>
<keyword evidence="2" id="KW-0805">Transcription regulation</keyword>
<dbReference type="GO" id="GO:0003700">
    <property type="term" value="F:DNA-binding transcription factor activity"/>
    <property type="evidence" value="ECO:0007669"/>
    <property type="project" value="InterPro"/>
</dbReference>